<dbReference type="Proteomes" id="UP000195569">
    <property type="component" value="Unassembled WGS sequence"/>
</dbReference>
<evidence type="ECO:0000313" key="2">
    <source>
        <dbReference type="EMBL" id="SIT51609.1"/>
    </source>
</evidence>
<comment type="caution">
    <text evidence="2">The sequence shown here is derived from an EMBL/GenBank/DDBJ whole genome shotgun (WGS) entry which is preliminary data.</text>
</comment>
<sequence length="57" mass="6563">MSAPARDCSEFSFDQSVMTWDVHVTTSNFLPDTRDNTPKRNNFASYLRDEENRSFAG</sequence>
<reference evidence="2" key="1">
    <citation type="submission" date="2016-12" db="EMBL/GenBank/DDBJ databases">
        <authorList>
            <person name="Moulin L."/>
        </authorList>
    </citation>
    <scope>NUCLEOTIDE SEQUENCE [LARGE SCALE GENOMIC DNA]</scope>
    <source>
        <strain evidence="2">STM 7183</strain>
    </source>
</reference>
<keyword evidence="3" id="KW-1185">Reference proteome</keyword>
<feature type="compositionally biased region" description="Basic and acidic residues" evidence="1">
    <location>
        <begin position="47"/>
        <end position="57"/>
    </location>
</feature>
<dbReference type="EMBL" id="CYGY02000125">
    <property type="protein sequence ID" value="SIT51609.1"/>
    <property type="molecule type" value="Genomic_DNA"/>
</dbReference>
<protein>
    <submittedName>
        <fullName evidence="2">Uncharacterized protein</fullName>
    </submittedName>
</protein>
<feature type="region of interest" description="Disordered" evidence="1">
    <location>
        <begin position="31"/>
        <end position="57"/>
    </location>
</feature>
<evidence type="ECO:0000256" key="1">
    <source>
        <dbReference type="SAM" id="MobiDB-lite"/>
    </source>
</evidence>
<name>A0A1N7SW76_9BURK</name>
<organism evidence="2 3">
    <name type="scientific">Paraburkholderia piptadeniae</name>
    <dbReference type="NCBI Taxonomy" id="1701573"/>
    <lineage>
        <taxon>Bacteria</taxon>
        <taxon>Pseudomonadati</taxon>
        <taxon>Pseudomonadota</taxon>
        <taxon>Betaproteobacteria</taxon>
        <taxon>Burkholderiales</taxon>
        <taxon>Burkholderiaceae</taxon>
        <taxon>Paraburkholderia</taxon>
    </lineage>
</organism>
<proteinExistence type="predicted"/>
<evidence type="ECO:0000313" key="3">
    <source>
        <dbReference type="Proteomes" id="UP000195569"/>
    </source>
</evidence>
<accession>A0A1N7SW76</accession>
<dbReference type="AlphaFoldDB" id="A0A1N7SW76"/>
<gene>
    <name evidence="2" type="ORF">BN2476_1250008</name>
</gene>